<gene>
    <name evidence="1" type="ORF">CROQUDRAFT_101400</name>
</gene>
<keyword evidence="2" id="KW-1185">Reference proteome</keyword>
<proteinExistence type="predicted"/>
<dbReference type="EMBL" id="MU167568">
    <property type="protein sequence ID" value="KAG0139535.1"/>
    <property type="molecule type" value="Genomic_DNA"/>
</dbReference>
<dbReference type="Proteomes" id="UP000886653">
    <property type="component" value="Unassembled WGS sequence"/>
</dbReference>
<dbReference type="AlphaFoldDB" id="A0A9P6N8Z6"/>
<accession>A0A9P6N8Z6</accession>
<organism evidence="1 2">
    <name type="scientific">Cronartium quercuum f. sp. fusiforme G11</name>
    <dbReference type="NCBI Taxonomy" id="708437"/>
    <lineage>
        <taxon>Eukaryota</taxon>
        <taxon>Fungi</taxon>
        <taxon>Dikarya</taxon>
        <taxon>Basidiomycota</taxon>
        <taxon>Pucciniomycotina</taxon>
        <taxon>Pucciniomycetes</taxon>
        <taxon>Pucciniales</taxon>
        <taxon>Coleosporiaceae</taxon>
        <taxon>Cronartium</taxon>
    </lineage>
</organism>
<evidence type="ECO:0000313" key="1">
    <source>
        <dbReference type="EMBL" id="KAG0139535.1"/>
    </source>
</evidence>
<protein>
    <submittedName>
        <fullName evidence="1">Uncharacterized protein</fullName>
    </submittedName>
</protein>
<reference evidence="1" key="1">
    <citation type="submission" date="2013-11" db="EMBL/GenBank/DDBJ databases">
        <title>Genome sequence of the fusiform rust pathogen reveals effectors for host alternation and coevolution with pine.</title>
        <authorList>
            <consortium name="DOE Joint Genome Institute"/>
            <person name="Smith K."/>
            <person name="Pendleton A."/>
            <person name="Kubisiak T."/>
            <person name="Anderson C."/>
            <person name="Salamov A."/>
            <person name="Aerts A."/>
            <person name="Riley R."/>
            <person name="Clum A."/>
            <person name="Lindquist E."/>
            <person name="Ence D."/>
            <person name="Campbell M."/>
            <person name="Kronenberg Z."/>
            <person name="Feau N."/>
            <person name="Dhillon B."/>
            <person name="Hamelin R."/>
            <person name="Burleigh J."/>
            <person name="Smith J."/>
            <person name="Yandell M."/>
            <person name="Nelson C."/>
            <person name="Grigoriev I."/>
            <person name="Davis J."/>
        </authorList>
    </citation>
    <scope>NUCLEOTIDE SEQUENCE</scope>
    <source>
        <strain evidence="1">G11</strain>
    </source>
</reference>
<sequence length="189" mass="20895">MISFHHDLGSIIAKPLTLNSLTPSAITSEPAIRSDYAPSDEMETPNKFIQEDLELTSTFTGFIPENKEKTIINYTKKVKPQATNQHNPHLGTQVGGLGTQHALRAPWQVVPEIIDHMMEVDLEVGTQAPNTQPPSPNPYCLLSAAPSAISLEILALWRGLQQNFEDWKQSKVMNNIHKGDVTLMSAQSN</sequence>
<comment type="caution">
    <text evidence="1">The sequence shown here is derived from an EMBL/GenBank/DDBJ whole genome shotgun (WGS) entry which is preliminary data.</text>
</comment>
<name>A0A9P6N8Z6_9BASI</name>
<evidence type="ECO:0000313" key="2">
    <source>
        <dbReference type="Proteomes" id="UP000886653"/>
    </source>
</evidence>